<comment type="caution">
    <text evidence="6">The sequence shown here is derived from an EMBL/GenBank/DDBJ whole genome shotgun (WGS) entry which is preliminary data.</text>
</comment>
<comment type="catalytic activity">
    <reaction evidence="4">
        <text>S-methyl-5'-thioadenosine + H2O + H(+) = S-methyl-5'-thioinosine + NH4(+)</text>
        <dbReference type="Rhea" id="RHEA:25025"/>
        <dbReference type="ChEBI" id="CHEBI:15377"/>
        <dbReference type="ChEBI" id="CHEBI:15378"/>
        <dbReference type="ChEBI" id="CHEBI:17509"/>
        <dbReference type="ChEBI" id="CHEBI:28938"/>
        <dbReference type="ChEBI" id="CHEBI:48595"/>
        <dbReference type="EC" id="3.5.4.31"/>
    </reaction>
</comment>
<keyword evidence="1 4" id="KW-0479">Metal-binding</keyword>
<evidence type="ECO:0000256" key="2">
    <source>
        <dbReference type="ARBA" id="ARBA00022801"/>
    </source>
</evidence>
<dbReference type="EMBL" id="JAGGKT010000011">
    <property type="protein sequence ID" value="MBP1933401.1"/>
    <property type="molecule type" value="Genomic_DNA"/>
</dbReference>
<feature type="binding site" evidence="4">
    <location>
        <position position="185"/>
    </location>
    <ligand>
        <name>substrate</name>
    </ligand>
</feature>
<proteinExistence type="inferred from homology"/>
<dbReference type="InterPro" id="IPR050287">
    <property type="entry name" value="MTA/SAH_deaminase"/>
</dbReference>
<dbReference type="PANTHER" id="PTHR43794">
    <property type="entry name" value="AMINOHYDROLASE SSNA-RELATED"/>
    <property type="match status" value="1"/>
</dbReference>
<evidence type="ECO:0000259" key="5">
    <source>
        <dbReference type="Pfam" id="PF01979"/>
    </source>
</evidence>
<comment type="catalytic activity">
    <reaction evidence="4">
        <text>S-adenosyl-L-homocysteine + H2O + H(+) = S-inosyl-L-homocysteine + NH4(+)</text>
        <dbReference type="Rhea" id="RHEA:20716"/>
        <dbReference type="ChEBI" id="CHEBI:15377"/>
        <dbReference type="ChEBI" id="CHEBI:15378"/>
        <dbReference type="ChEBI" id="CHEBI:28938"/>
        <dbReference type="ChEBI" id="CHEBI:57856"/>
        <dbReference type="ChEBI" id="CHEBI:57985"/>
        <dbReference type="EC" id="3.5.4.28"/>
    </reaction>
</comment>
<dbReference type="EC" id="3.5.4.28" evidence="4"/>
<dbReference type="Proteomes" id="UP001519343">
    <property type="component" value="Unassembled WGS sequence"/>
</dbReference>
<dbReference type="SUPFAM" id="SSF51556">
    <property type="entry name" value="Metallo-dependent hydrolases"/>
    <property type="match status" value="1"/>
</dbReference>
<dbReference type="EC" id="3.5.4.31" evidence="4"/>
<dbReference type="InterPro" id="IPR023512">
    <property type="entry name" value="Deaminase_MtaD/DadD"/>
</dbReference>
<accession>A0ABS4GT23</accession>
<dbReference type="GO" id="GO:0090614">
    <property type="term" value="F:5'-methylthioadenosine deaminase activity"/>
    <property type="evidence" value="ECO:0007669"/>
    <property type="project" value="UniProtKB-EC"/>
</dbReference>
<dbReference type="InterPro" id="IPR011059">
    <property type="entry name" value="Metal-dep_hydrolase_composite"/>
</dbReference>
<feature type="binding site" evidence="4">
    <location>
        <position position="215"/>
    </location>
    <ligand>
        <name>substrate</name>
    </ligand>
</feature>
<keyword evidence="3 4" id="KW-0862">Zinc</keyword>
<dbReference type="InterPro" id="IPR006680">
    <property type="entry name" value="Amidohydro-rel"/>
</dbReference>
<dbReference type="Pfam" id="PF01979">
    <property type="entry name" value="Amidohydro_1"/>
    <property type="match status" value="1"/>
</dbReference>
<keyword evidence="7" id="KW-1185">Reference proteome</keyword>
<protein>
    <recommendedName>
        <fullName evidence="4">5-methylthioadenosine/S-adenosylhomocysteine deaminase</fullName>
        <shortName evidence="4">MTA/SAH deaminase</shortName>
        <ecNumber evidence="4">3.5.4.28</ecNumber>
        <ecNumber evidence="4">3.5.4.31</ecNumber>
    </recommendedName>
</protein>
<feature type="domain" description="Amidohydrolase-related" evidence="5">
    <location>
        <begin position="55"/>
        <end position="403"/>
    </location>
</feature>
<evidence type="ECO:0000256" key="1">
    <source>
        <dbReference type="ARBA" id="ARBA00022723"/>
    </source>
</evidence>
<sequence>MPKILTNGFVITVNEENMVYRQGAVAFDGDVITYVGEVPEDLSVYDEVIDVRGAIIMPGLVNTHGHAAMSLLRGYADDLPLQEWLETKMWPLEGQFTSEHVKWGTYLSIIEMLRTGTTCFMDMYDHMDQVAEAAEVSGMRAGLARGVIGLCPVDVQKQKLEEAADFAQRWNGKADGRITTMMSPHAPYTCPPDYIRQIVEKAHELDLPIHIHMSESQREVEQNRNDYGLRPPAHLEKLGVFERPTLVAHAVHLTDEEIELLAKYDVKVSHNPISNLKLASGIARVPEMLGAGITVSLGTDSSASNNNLNLFEEIKMAALLHKGVSYNPVVVPAEEALRMGTRYGAEAMFIGKQTGSLEAGKKADIIVVRTDRAHFHPLHDPVSHLVYATSGYDVKDVYVNGKMLVDNGEIKTLDEEKIIYETNRMFDSLEK</sequence>
<evidence type="ECO:0000313" key="7">
    <source>
        <dbReference type="Proteomes" id="UP001519343"/>
    </source>
</evidence>
<comment type="cofactor">
    <cofactor evidence="4">
        <name>Zn(2+)</name>
        <dbReference type="ChEBI" id="CHEBI:29105"/>
    </cofactor>
    <text evidence="4">Binds 1 zinc ion per subunit.</text>
</comment>
<feature type="binding site" evidence="4">
    <location>
        <position position="300"/>
    </location>
    <ligand>
        <name>Zn(2+)</name>
        <dbReference type="ChEBI" id="CHEBI:29105"/>
    </ligand>
</feature>
<feature type="binding site" evidence="4">
    <location>
        <position position="93"/>
    </location>
    <ligand>
        <name>substrate</name>
    </ligand>
</feature>
<gene>
    <name evidence="4" type="primary">mtaD</name>
    <name evidence="6" type="ORF">J2Z37_003414</name>
</gene>
<dbReference type="InterPro" id="IPR032466">
    <property type="entry name" value="Metal_Hydrolase"/>
</dbReference>
<evidence type="ECO:0000256" key="3">
    <source>
        <dbReference type="ARBA" id="ARBA00022833"/>
    </source>
</evidence>
<dbReference type="RefSeq" id="WP_209811421.1">
    <property type="nucleotide sequence ID" value="NZ_JAGGKT010000011.1"/>
</dbReference>
<evidence type="ECO:0000313" key="6">
    <source>
        <dbReference type="EMBL" id="MBP1933401.1"/>
    </source>
</evidence>
<comment type="function">
    <text evidence="4">Catalyzes the deamination of 5-methylthioadenosine and S-adenosyl-L-homocysteine into 5-methylthioinosine and S-inosyl-L-homocysteine, respectively. Is also able to deaminate adenosine.</text>
</comment>
<comment type="caution">
    <text evidence="4">Lacks conserved residue(s) required for the propagation of feature annotation.</text>
</comment>
<dbReference type="PANTHER" id="PTHR43794:SF11">
    <property type="entry name" value="AMIDOHYDROLASE-RELATED DOMAIN-CONTAINING PROTEIN"/>
    <property type="match status" value="1"/>
</dbReference>
<dbReference type="Gene3D" id="3.20.20.140">
    <property type="entry name" value="Metal-dependent hydrolases"/>
    <property type="match status" value="1"/>
</dbReference>
<feature type="binding site" evidence="4">
    <location>
        <position position="212"/>
    </location>
    <ligand>
        <name>Zn(2+)</name>
        <dbReference type="ChEBI" id="CHEBI:29105"/>
    </ligand>
</feature>
<feature type="binding site" evidence="4">
    <location>
        <position position="64"/>
    </location>
    <ligand>
        <name>Zn(2+)</name>
        <dbReference type="ChEBI" id="CHEBI:29105"/>
    </ligand>
</feature>
<dbReference type="HAMAP" id="MF_01281">
    <property type="entry name" value="MTA_SAH_deamin"/>
    <property type="match status" value="1"/>
</dbReference>
<dbReference type="CDD" id="cd01298">
    <property type="entry name" value="ATZ_TRZ_like"/>
    <property type="match status" value="1"/>
</dbReference>
<comment type="similarity">
    <text evidence="4">Belongs to the metallo-dependent hydrolases superfamily. MTA/SAH deaminase family.</text>
</comment>
<name>A0ABS4GT23_9BACL</name>
<dbReference type="GO" id="GO:0050270">
    <property type="term" value="F:S-adenosylhomocysteine deaminase activity"/>
    <property type="evidence" value="ECO:0007669"/>
    <property type="project" value="UniProtKB-EC"/>
</dbReference>
<dbReference type="SUPFAM" id="SSF51338">
    <property type="entry name" value="Composite domain of metallo-dependent hydrolases"/>
    <property type="match status" value="1"/>
</dbReference>
<keyword evidence="2 4" id="KW-0378">Hydrolase</keyword>
<evidence type="ECO:0000256" key="4">
    <source>
        <dbReference type="HAMAP-Rule" id="MF_01281"/>
    </source>
</evidence>
<dbReference type="Gene3D" id="2.30.40.10">
    <property type="entry name" value="Urease, subunit C, domain 1"/>
    <property type="match status" value="1"/>
</dbReference>
<feature type="binding site" evidence="4">
    <location>
        <position position="66"/>
    </location>
    <ligand>
        <name>Zn(2+)</name>
        <dbReference type="ChEBI" id="CHEBI:29105"/>
    </ligand>
</feature>
<feature type="binding site" evidence="4">
    <location>
        <position position="145"/>
    </location>
    <ligand>
        <name>substrate</name>
    </ligand>
</feature>
<reference evidence="6 7" key="1">
    <citation type="submission" date="2021-03" db="EMBL/GenBank/DDBJ databases">
        <title>Genomic Encyclopedia of Type Strains, Phase IV (KMG-IV): sequencing the most valuable type-strain genomes for metagenomic binning, comparative biology and taxonomic classification.</title>
        <authorList>
            <person name="Goeker M."/>
        </authorList>
    </citation>
    <scope>NUCLEOTIDE SEQUENCE [LARGE SCALE GENOMIC DNA]</scope>
    <source>
        <strain evidence="6 7">DSM 24738</strain>
    </source>
</reference>
<organism evidence="6 7">
    <name type="scientific">Ammoniphilus resinae</name>
    <dbReference type="NCBI Taxonomy" id="861532"/>
    <lineage>
        <taxon>Bacteria</taxon>
        <taxon>Bacillati</taxon>
        <taxon>Bacillota</taxon>
        <taxon>Bacilli</taxon>
        <taxon>Bacillales</taxon>
        <taxon>Paenibacillaceae</taxon>
        <taxon>Aneurinibacillus group</taxon>
        <taxon>Ammoniphilus</taxon>
    </lineage>
</organism>
<feature type="binding site" evidence="4">
    <location>
        <position position="300"/>
    </location>
    <ligand>
        <name>substrate</name>
    </ligand>
</feature>